<accession>A0ABW5GWD0</accession>
<comment type="caution">
    <text evidence="2">The sequence shown here is derived from an EMBL/GenBank/DDBJ whole genome shotgun (WGS) entry which is preliminary data.</text>
</comment>
<reference evidence="3" key="1">
    <citation type="journal article" date="2019" name="Int. J. Syst. Evol. Microbiol.">
        <title>The Global Catalogue of Microorganisms (GCM) 10K type strain sequencing project: providing services to taxonomists for standard genome sequencing and annotation.</title>
        <authorList>
            <consortium name="The Broad Institute Genomics Platform"/>
            <consortium name="The Broad Institute Genome Sequencing Center for Infectious Disease"/>
            <person name="Wu L."/>
            <person name="Ma J."/>
        </authorList>
    </citation>
    <scope>NUCLEOTIDE SEQUENCE [LARGE SCALE GENOMIC DNA]</scope>
    <source>
        <strain evidence="3">CGMCC 4.7643</strain>
    </source>
</reference>
<feature type="domain" description="DUF6292" evidence="1">
    <location>
        <begin position="16"/>
        <end position="101"/>
    </location>
</feature>
<evidence type="ECO:0000313" key="3">
    <source>
        <dbReference type="Proteomes" id="UP001597419"/>
    </source>
</evidence>
<sequence length="110" mass="12226">MKPDFDFPSAMTLRGYVESVATELGVEPAATWSEYGPPSSAYVALADRAPRYPHRLLMLSWTSTDGWALALEPQRAEEPVVLAHWRDSVYLAPGTLATLVHEALGRQEKR</sequence>
<organism evidence="2 3">
    <name type="scientific">Amycolatopsis samaneae</name>
    <dbReference type="NCBI Taxonomy" id="664691"/>
    <lineage>
        <taxon>Bacteria</taxon>
        <taxon>Bacillati</taxon>
        <taxon>Actinomycetota</taxon>
        <taxon>Actinomycetes</taxon>
        <taxon>Pseudonocardiales</taxon>
        <taxon>Pseudonocardiaceae</taxon>
        <taxon>Amycolatopsis</taxon>
    </lineage>
</organism>
<evidence type="ECO:0000313" key="2">
    <source>
        <dbReference type="EMBL" id="MFD2465222.1"/>
    </source>
</evidence>
<name>A0ABW5GWD0_9PSEU</name>
<dbReference type="RefSeq" id="WP_345407432.1">
    <property type="nucleotide sequence ID" value="NZ_BAABHG010000022.1"/>
</dbReference>
<dbReference type="InterPro" id="IPR046259">
    <property type="entry name" value="DUF6292"/>
</dbReference>
<protein>
    <submittedName>
        <fullName evidence="2">DUF6292 family protein</fullName>
    </submittedName>
</protein>
<proteinExistence type="predicted"/>
<keyword evidence="3" id="KW-1185">Reference proteome</keyword>
<dbReference type="Pfam" id="PF19809">
    <property type="entry name" value="DUF6292"/>
    <property type="match status" value="1"/>
</dbReference>
<dbReference type="Proteomes" id="UP001597419">
    <property type="component" value="Unassembled WGS sequence"/>
</dbReference>
<evidence type="ECO:0000259" key="1">
    <source>
        <dbReference type="Pfam" id="PF19809"/>
    </source>
</evidence>
<gene>
    <name evidence="2" type="ORF">ACFSYJ_41850</name>
</gene>
<dbReference type="EMBL" id="JBHUKU010000029">
    <property type="protein sequence ID" value="MFD2465222.1"/>
    <property type="molecule type" value="Genomic_DNA"/>
</dbReference>